<dbReference type="PANTHER" id="PTHR47505:SF1">
    <property type="entry name" value="DNA UTILIZATION PROTEIN YHGH"/>
    <property type="match status" value="1"/>
</dbReference>
<dbReference type="eggNOG" id="COG1040">
    <property type="taxonomic scope" value="Bacteria"/>
</dbReference>
<dbReference type="InterPro" id="IPR029057">
    <property type="entry name" value="PRTase-like"/>
</dbReference>
<accession>K0IZS7</accession>
<keyword evidence="3" id="KW-1185">Reference proteome</keyword>
<evidence type="ECO:0000256" key="1">
    <source>
        <dbReference type="ARBA" id="ARBA00008007"/>
    </source>
</evidence>
<proteinExistence type="inferred from homology"/>
<dbReference type="PANTHER" id="PTHR47505">
    <property type="entry name" value="DNA UTILIZATION PROTEIN YHGH"/>
    <property type="match status" value="1"/>
</dbReference>
<comment type="similarity">
    <text evidence="1">Belongs to the ComF/GntX family.</text>
</comment>
<evidence type="ECO:0000313" key="3">
    <source>
        <dbReference type="Proteomes" id="UP000006294"/>
    </source>
</evidence>
<gene>
    <name evidence="2" type="primary">comFC</name>
    <name evidence="2" type="ordered locus">AXY_18970</name>
</gene>
<dbReference type="InterPro" id="IPR051910">
    <property type="entry name" value="ComF/GntX_DNA_util-trans"/>
</dbReference>
<reference evidence="2 3" key="1">
    <citation type="submission" date="2011-01" db="EMBL/GenBank/DDBJ databases">
        <title>Whole genome sequence of Amphibacillus xylinus NBRC 15112.</title>
        <authorList>
            <person name="Nakazawa H."/>
            <person name="Katano Y."/>
            <person name="Nakamura S."/>
            <person name="Sasagawa M."/>
            <person name="Fukada J."/>
            <person name="Arai T."/>
            <person name="Sasakura N."/>
            <person name="Mochizuki D."/>
            <person name="Hosoyama A."/>
            <person name="Harada K."/>
            <person name="Horikawa H."/>
            <person name="Kato Y."/>
            <person name="Harada T."/>
            <person name="Sasaki K."/>
            <person name="Sekiguchi M."/>
            <person name="Hodoyama M."/>
            <person name="Nishiko R."/>
            <person name="Narita H."/>
            <person name="Hanamaki A."/>
            <person name="Hata C."/>
            <person name="Konno Y."/>
            <person name="Niimura Y."/>
            <person name="Yamazaki S."/>
            <person name="Fujita N."/>
        </authorList>
    </citation>
    <scope>NUCLEOTIDE SEQUENCE [LARGE SCALE GENOMIC DNA]</scope>
    <source>
        <strain evidence="3">ATCC 51415 / DSM 6626 / JCM 7361 / LMG 17667 / NBRC 15112 / Ep01</strain>
    </source>
</reference>
<dbReference type="HOGENOM" id="CLU_054549_4_0_9"/>
<dbReference type="OrthoDB" id="9779910at2"/>
<dbReference type="Proteomes" id="UP000006294">
    <property type="component" value="Chromosome"/>
</dbReference>
<dbReference type="SUPFAM" id="SSF53271">
    <property type="entry name" value="PRTase-like"/>
    <property type="match status" value="1"/>
</dbReference>
<dbReference type="CDD" id="cd06223">
    <property type="entry name" value="PRTases_typeI"/>
    <property type="match status" value="1"/>
</dbReference>
<dbReference type="EMBL" id="AP012050">
    <property type="protein sequence ID" value="BAM48029.1"/>
    <property type="molecule type" value="Genomic_DNA"/>
</dbReference>
<sequence>MKMNCLICHQFIEADLTWSTIFNLRQQVPICRSCSAQLDKIGKPQCEYCGRDDQVKCLDCDRWKQQSLLTKNRAVYRYNHFLKDLISRFKYRGDYALVEVFRHDMREVFTTQFKSNSKDTRLVPIPLSEQRLASRAFNQAEAIAQLLPYPIAPLLKRTTSEKQAKKNRKQRLSMDNPFQYIGEACPSPVIIIDDIYTTGATIHHAARVLKENGIKQIASFTLAR</sequence>
<dbReference type="Gene3D" id="3.40.50.2020">
    <property type="match status" value="1"/>
</dbReference>
<name>K0IZS7_AMPXN</name>
<dbReference type="KEGG" id="axl:AXY_18970"/>
<evidence type="ECO:0000313" key="2">
    <source>
        <dbReference type="EMBL" id="BAM48029.1"/>
    </source>
</evidence>
<dbReference type="STRING" id="698758.AXY_18970"/>
<organism evidence="2 3">
    <name type="scientific">Amphibacillus xylanus (strain ATCC 51415 / DSM 6626 / JCM 7361 / LMG 17667 / NBRC 15112 / Ep01)</name>
    <dbReference type="NCBI Taxonomy" id="698758"/>
    <lineage>
        <taxon>Bacteria</taxon>
        <taxon>Bacillati</taxon>
        <taxon>Bacillota</taxon>
        <taxon>Bacilli</taxon>
        <taxon>Bacillales</taxon>
        <taxon>Bacillaceae</taxon>
        <taxon>Amphibacillus</taxon>
    </lineage>
</organism>
<dbReference type="InterPro" id="IPR000836">
    <property type="entry name" value="PRTase_dom"/>
</dbReference>
<protein>
    <submittedName>
        <fullName evidence="2">Putative competence protein ComFC</fullName>
    </submittedName>
</protein>
<dbReference type="AlphaFoldDB" id="K0IZS7"/>